<dbReference type="OrthoDB" id="5599269at2759"/>
<feature type="compositionally biased region" description="Polar residues" evidence="2">
    <location>
        <begin position="431"/>
        <end position="440"/>
    </location>
</feature>
<dbReference type="GO" id="GO:0070941">
    <property type="term" value="P:eisosome assembly"/>
    <property type="evidence" value="ECO:0007669"/>
    <property type="project" value="TreeGrafter"/>
</dbReference>
<keyword evidence="1" id="KW-0175">Coiled coil</keyword>
<evidence type="ECO:0000256" key="2">
    <source>
        <dbReference type="SAM" id="MobiDB-lite"/>
    </source>
</evidence>
<dbReference type="AlphaFoldDB" id="A0A8H7PPW6"/>
<organism evidence="3 4">
    <name type="scientific">Mortierella isabellina</name>
    <name type="common">Filamentous fungus</name>
    <name type="synonym">Umbelopsis isabellina</name>
    <dbReference type="NCBI Taxonomy" id="91625"/>
    <lineage>
        <taxon>Eukaryota</taxon>
        <taxon>Fungi</taxon>
        <taxon>Fungi incertae sedis</taxon>
        <taxon>Mucoromycota</taxon>
        <taxon>Mucoromycotina</taxon>
        <taxon>Umbelopsidomycetes</taxon>
        <taxon>Umbelopsidales</taxon>
        <taxon>Umbelopsidaceae</taxon>
        <taxon>Umbelopsis</taxon>
    </lineage>
</organism>
<dbReference type="PANTHER" id="PTHR31962">
    <property type="entry name" value="SPHINGOLIPID LONG CHAIN BASE-RESPONSIVE PROTEIN PIL1"/>
    <property type="match status" value="1"/>
</dbReference>
<proteinExistence type="predicted"/>
<sequence>MSSINPFHQIRTHLAKGTGNLLQEDKHFYVFLQEEKNVLELFKQLAQERRQAAHGMVTYGRPLGDDLTDITEKVGQLMVYWSDVIAGFANNYEQYRNSLKTIAEQEKVLMSNREKKRSLEDRIHSTQRNQPEAVHRVNEYKAQLTELEQKMLPGETEIGNYKRMATKEALYILFNGMHELAGKTDIIATTAKYCADNIDVHPIQPGEQRAAYRSTEQTTRMVNDAKRALDTWSPDQNKVRRTLTSAHRGRNPLTQRRRSSNADLDKELPEVPPENTNMLSPPNPSPSLSTPISERDRNQYRRASAGGNVQQPAHYSGRESHRLSAPSTGMQGAPYKPNEYNSSSPWDDHTPSPPGRVESPTYPPTSYQLTPPDFQQYYQFYEQYTPPQPWDEVAGQLGKSPAIFHPVIQDTRRDAGGFVLPGSVRMDQELRSPTPQSTNSSERRSVPPTPQQQPTSQQQQQQSQTPPVKEESKLQQTTTHHTEKPTVKQQSSEHMPGDFPDSQPQPKQSTGKAEQNMNDSAKLTNNSNTTNNSSGGGKKVSALLAKFQNLNNK</sequence>
<name>A0A8H7PPW6_MORIS</name>
<dbReference type="InterPro" id="IPR027267">
    <property type="entry name" value="AH/BAR_dom_sf"/>
</dbReference>
<dbReference type="PANTHER" id="PTHR31962:SF6">
    <property type="entry name" value="EISOSOME COMPONENT PIL1-DOMAIN-CONTAINING PROTEIN"/>
    <property type="match status" value="1"/>
</dbReference>
<dbReference type="Gene3D" id="1.20.1270.60">
    <property type="entry name" value="Arfaptin homology (AH) domain/BAR domain"/>
    <property type="match status" value="1"/>
</dbReference>
<dbReference type="Pfam" id="PF13805">
    <property type="entry name" value="Pil1"/>
    <property type="match status" value="1"/>
</dbReference>
<feature type="region of interest" description="Disordered" evidence="2">
    <location>
        <begin position="226"/>
        <end position="371"/>
    </location>
</feature>
<accession>A0A8H7PPW6</accession>
<keyword evidence="4" id="KW-1185">Reference proteome</keyword>
<comment type="caution">
    <text evidence="3">The sequence shown here is derived from an EMBL/GenBank/DDBJ whole genome shotgun (WGS) entry which is preliminary data.</text>
</comment>
<dbReference type="GO" id="GO:0008289">
    <property type="term" value="F:lipid binding"/>
    <property type="evidence" value="ECO:0007669"/>
    <property type="project" value="TreeGrafter"/>
</dbReference>
<dbReference type="GO" id="GO:0036286">
    <property type="term" value="C:eisosome filament"/>
    <property type="evidence" value="ECO:0007669"/>
    <property type="project" value="TreeGrafter"/>
</dbReference>
<feature type="compositionally biased region" description="Polar residues" evidence="2">
    <location>
        <begin position="502"/>
        <end position="523"/>
    </location>
</feature>
<reference evidence="3" key="1">
    <citation type="submission" date="2020-12" db="EMBL/GenBank/DDBJ databases">
        <title>Metabolic potential, ecology and presence of endohyphal bacteria is reflected in genomic diversity of Mucoromycotina.</title>
        <authorList>
            <person name="Muszewska A."/>
            <person name="Okrasinska A."/>
            <person name="Steczkiewicz K."/>
            <person name="Drgas O."/>
            <person name="Orlowska M."/>
            <person name="Perlinska-Lenart U."/>
            <person name="Aleksandrzak-Piekarczyk T."/>
            <person name="Szatraj K."/>
            <person name="Zielenkiewicz U."/>
            <person name="Pilsyk S."/>
            <person name="Malc E."/>
            <person name="Mieczkowski P."/>
            <person name="Kruszewska J.S."/>
            <person name="Biernat P."/>
            <person name="Pawlowska J."/>
        </authorList>
    </citation>
    <scope>NUCLEOTIDE SEQUENCE</scope>
    <source>
        <strain evidence="3">WA0000067209</strain>
    </source>
</reference>
<dbReference type="EMBL" id="JAEPQZ010000008">
    <property type="protein sequence ID" value="KAG2177760.1"/>
    <property type="molecule type" value="Genomic_DNA"/>
</dbReference>
<feature type="coiled-coil region" evidence="1">
    <location>
        <begin position="102"/>
        <end position="129"/>
    </location>
</feature>
<dbReference type="InterPro" id="IPR028245">
    <property type="entry name" value="PIL1/LSP1"/>
</dbReference>
<evidence type="ECO:0000256" key="1">
    <source>
        <dbReference type="SAM" id="Coils"/>
    </source>
</evidence>
<protein>
    <recommendedName>
        <fullName evidence="5">Eisosome component PIL1-domain-containing protein</fullName>
    </recommendedName>
</protein>
<feature type="compositionally biased region" description="Basic residues" evidence="2">
    <location>
        <begin position="247"/>
        <end position="259"/>
    </location>
</feature>
<dbReference type="GO" id="GO:0005886">
    <property type="term" value="C:plasma membrane"/>
    <property type="evidence" value="ECO:0007669"/>
    <property type="project" value="TreeGrafter"/>
</dbReference>
<feature type="compositionally biased region" description="Low complexity" evidence="2">
    <location>
        <begin position="524"/>
        <end position="533"/>
    </location>
</feature>
<feature type="compositionally biased region" description="Low complexity" evidence="2">
    <location>
        <begin position="452"/>
        <end position="467"/>
    </location>
</feature>
<dbReference type="GO" id="GO:0006897">
    <property type="term" value="P:endocytosis"/>
    <property type="evidence" value="ECO:0007669"/>
    <property type="project" value="TreeGrafter"/>
</dbReference>
<feature type="region of interest" description="Disordered" evidence="2">
    <location>
        <begin position="414"/>
        <end position="540"/>
    </location>
</feature>
<dbReference type="Proteomes" id="UP000654370">
    <property type="component" value="Unassembled WGS sequence"/>
</dbReference>
<evidence type="ECO:0008006" key="5">
    <source>
        <dbReference type="Google" id="ProtNLM"/>
    </source>
</evidence>
<evidence type="ECO:0000313" key="3">
    <source>
        <dbReference type="EMBL" id="KAG2177760.1"/>
    </source>
</evidence>
<gene>
    <name evidence="3" type="ORF">INT43_003007</name>
</gene>
<evidence type="ECO:0000313" key="4">
    <source>
        <dbReference type="Proteomes" id="UP000654370"/>
    </source>
</evidence>